<feature type="compositionally biased region" description="Low complexity" evidence="2">
    <location>
        <begin position="1"/>
        <end position="13"/>
    </location>
</feature>
<organism evidence="4 5">
    <name type="scientific">Aureococcus anophagefferens</name>
    <name type="common">Harmful bloom alga</name>
    <dbReference type="NCBI Taxonomy" id="44056"/>
    <lineage>
        <taxon>Eukaryota</taxon>
        <taxon>Sar</taxon>
        <taxon>Stramenopiles</taxon>
        <taxon>Ochrophyta</taxon>
        <taxon>Pelagophyceae</taxon>
        <taxon>Pelagomonadales</taxon>
        <taxon>Pelagomonadaceae</taxon>
        <taxon>Aureococcus</taxon>
    </lineage>
</organism>
<protein>
    <recommendedName>
        <fullName evidence="3">Tyrosinase copper-binding domain-containing protein</fullName>
    </recommendedName>
</protein>
<dbReference type="InterPro" id="IPR002227">
    <property type="entry name" value="Tyrosinase_Cu-bd"/>
</dbReference>
<keyword evidence="1" id="KW-0479">Metal-binding</keyword>
<evidence type="ECO:0000256" key="1">
    <source>
        <dbReference type="ARBA" id="ARBA00022723"/>
    </source>
</evidence>
<evidence type="ECO:0000313" key="4">
    <source>
        <dbReference type="EMBL" id="KAK7234032.1"/>
    </source>
</evidence>
<sequence>MAGAYERVPSSAEEPPRSARRRRLGASPPPPRSPPRSASGRGPVTNISLSSGEPCRWVVNGNAADGGAAAPWFEHAFDYVGTHEITAVLAGGENATFDVVSRVVRRELRELSDGERAKYFGALFTVYALSDDEGRAKYGGDFVSAAWLVREHLYGAADKACDHWHDDAGIMNHHVGITWQLENSLRAVDAETAAHYWDYTIDARKLDDNWRASPVFDPTWFSPATTKTNNESIVDKGRFAFTPVLDARNAGYSNQTNPYGLLRSPWNVNKVPYLLRYDYVLSDEYDGYTTFPKCSQFQAYLTTSQWIGTLFSALNGELHGPVHIMVGGLWGMNEKEWVAPLAENEDWFLLASKYMWRQGYVRCPETCSMDAPVADCFCECPSDVLAGMSSTEALNRTGVLGLFGGDASTFNSYGISDDQLLSELCHVGLPGEMFTSAAPQDPIFWPLHGNAERFLQYIRLVAATGVIDLNETWGYEHVSDVASDTGVVCNWDNATGTMGMPHCTRETCPGHRSDDLLPFNKLTPVQDRLYTNVEFYDKTGPGSPLLTYVYNSLSYWPGCTDDMMIVTDDGDIDDSMDDASR</sequence>
<proteinExistence type="predicted"/>
<comment type="caution">
    <text evidence="4">The sequence shown here is derived from an EMBL/GenBank/DDBJ whole genome shotgun (WGS) entry which is preliminary data.</text>
</comment>
<feature type="domain" description="Tyrosinase copper-binding" evidence="3">
    <location>
        <begin position="163"/>
        <end position="331"/>
    </location>
</feature>
<dbReference type="InterPro" id="IPR050316">
    <property type="entry name" value="Tyrosinase/Hemocyanin"/>
</dbReference>
<evidence type="ECO:0000313" key="5">
    <source>
        <dbReference type="Proteomes" id="UP001363151"/>
    </source>
</evidence>
<dbReference type="SUPFAM" id="SSF48056">
    <property type="entry name" value="Di-copper centre-containing domain"/>
    <property type="match status" value="1"/>
</dbReference>
<dbReference type="InterPro" id="IPR008922">
    <property type="entry name" value="Di-copper_centre_dom_sf"/>
</dbReference>
<keyword evidence="5" id="KW-1185">Reference proteome</keyword>
<reference evidence="4 5" key="1">
    <citation type="submission" date="2024-03" db="EMBL/GenBank/DDBJ databases">
        <title>Aureococcus anophagefferens CCMP1851 and Kratosvirus quantuckense: Draft genome of a second virus-susceptible host strain in the model system.</title>
        <authorList>
            <person name="Chase E."/>
            <person name="Truchon A.R."/>
            <person name="Schepens W."/>
            <person name="Wilhelm S.W."/>
        </authorList>
    </citation>
    <scope>NUCLEOTIDE SEQUENCE [LARGE SCALE GENOMIC DNA]</scope>
    <source>
        <strain evidence="4 5">CCMP1851</strain>
    </source>
</reference>
<feature type="region of interest" description="Disordered" evidence="2">
    <location>
        <begin position="1"/>
        <end position="46"/>
    </location>
</feature>
<evidence type="ECO:0000259" key="3">
    <source>
        <dbReference type="Pfam" id="PF00264"/>
    </source>
</evidence>
<dbReference type="EMBL" id="JBBJCI010000349">
    <property type="protein sequence ID" value="KAK7234032.1"/>
    <property type="molecule type" value="Genomic_DNA"/>
</dbReference>
<name>A0ABR1FNF4_AURAN</name>
<accession>A0ABR1FNF4</accession>
<dbReference type="Gene3D" id="1.10.1280.10">
    <property type="entry name" value="Di-copper center containing domain from catechol oxidase"/>
    <property type="match status" value="1"/>
</dbReference>
<dbReference type="Pfam" id="PF00264">
    <property type="entry name" value="Tyrosinase"/>
    <property type="match status" value="1"/>
</dbReference>
<gene>
    <name evidence="4" type="ORF">SO694_0014703</name>
</gene>
<dbReference type="Proteomes" id="UP001363151">
    <property type="component" value="Unassembled WGS sequence"/>
</dbReference>
<evidence type="ECO:0000256" key="2">
    <source>
        <dbReference type="SAM" id="MobiDB-lite"/>
    </source>
</evidence>
<dbReference type="PANTHER" id="PTHR11474">
    <property type="entry name" value="TYROSINASE FAMILY MEMBER"/>
    <property type="match status" value="1"/>
</dbReference>